<name>A0AC60R1R8_IXOPE</name>
<gene>
    <name evidence="1" type="ORF">HPB47_016443</name>
</gene>
<dbReference type="Proteomes" id="UP000805193">
    <property type="component" value="Unassembled WGS sequence"/>
</dbReference>
<evidence type="ECO:0000313" key="2">
    <source>
        <dbReference type="Proteomes" id="UP000805193"/>
    </source>
</evidence>
<keyword evidence="2" id="KW-1185">Reference proteome</keyword>
<sequence>MWKSVQNHVANKRADHPGLYAHCGREDLGEREWLVAGTRAHDKFVEVTMAPRLVKDIRQLAPSTHTFSLEAFHSILIGFAPNEQICRPTPREPLIPRAFKSRTGDDKEVKVCHWLREDFSLDQQLGHKKYNVLGWSDGANTGMILAATYPERIEKLVAFGGNSYIEDIDVQLLEATRNVEQWSKRMREPMEALYGPERFQKLWWDYCDFYKRLLHNQGGDVCRAELAKIRCPTLIVHGGKDPLVTPEHPAYLLRHIALSKKSALRSSLITESNATVFRPNHYHEFTVRKRTTDDGVFVDINDTHSLVTVAATARKPPDSRRGTLVSLEELRKAQLDVELCQHVSAWLAARGPVDRPSDKELDSYLISDDGLLLHQI</sequence>
<organism evidence="1 2">
    <name type="scientific">Ixodes persulcatus</name>
    <name type="common">Taiga tick</name>
    <dbReference type="NCBI Taxonomy" id="34615"/>
    <lineage>
        <taxon>Eukaryota</taxon>
        <taxon>Metazoa</taxon>
        <taxon>Ecdysozoa</taxon>
        <taxon>Arthropoda</taxon>
        <taxon>Chelicerata</taxon>
        <taxon>Arachnida</taxon>
        <taxon>Acari</taxon>
        <taxon>Parasitiformes</taxon>
        <taxon>Ixodida</taxon>
        <taxon>Ixodoidea</taxon>
        <taxon>Ixodidae</taxon>
        <taxon>Ixodinae</taxon>
        <taxon>Ixodes</taxon>
    </lineage>
</organism>
<dbReference type="EMBL" id="JABSTQ010000514">
    <property type="protein sequence ID" value="KAG0445341.1"/>
    <property type="molecule type" value="Genomic_DNA"/>
</dbReference>
<accession>A0AC60R1R8</accession>
<protein>
    <submittedName>
        <fullName evidence="1">Uncharacterized protein</fullName>
    </submittedName>
</protein>
<comment type="caution">
    <text evidence="1">The sequence shown here is derived from an EMBL/GenBank/DDBJ whole genome shotgun (WGS) entry which is preliminary data.</text>
</comment>
<reference evidence="1 2" key="1">
    <citation type="journal article" date="2020" name="Cell">
        <title>Large-Scale Comparative Analyses of Tick Genomes Elucidate Their Genetic Diversity and Vector Capacities.</title>
        <authorList>
            <consortium name="Tick Genome and Microbiome Consortium (TIGMIC)"/>
            <person name="Jia N."/>
            <person name="Wang J."/>
            <person name="Shi W."/>
            <person name="Du L."/>
            <person name="Sun Y."/>
            <person name="Zhan W."/>
            <person name="Jiang J.F."/>
            <person name="Wang Q."/>
            <person name="Zhang B."/>
            <person name="Ji P."/>
            <person name="Bell-Sakyi L."/>
            <person name="Cui X.M."/>
            <person name="Yuan T.T."/>
            <person name="Jiang B.G."/>
            <person name="Yang W.F."/>
            <person name="Lam T.T."/>
            <person name="Chang Q.C."/>
            <person name="Ding S.J."/>
            <person name="Wang X.J."/>
            <person name="Zhu J.G."/>
            <person name="Ruan X.D."/>
            <person name="Zhao L."/>
            <person name="Wei J.T."/>
            <person name="Ye R.Z."/>
            <person name="Que T.C."/>
            <person name="Du C.H."/>
            <person name="Zhou Y.H."/>
            <person name="Cheng J.X."/>
            <person name="Dai P.F."/>
            <person name="Guo W.B."/>
            <person name="Han X.H."/>
            <person name="Huang E.J."/>
            <person name="Li L.F."/>
            <person name="Wei W."/>
            <person name="Gao Y.C."/>
            <person name="Liu J.Z."/>
            <person name="Shao H.Z."/>
            <person name="Wang X."/>
            <person name="Wang C.C."/>
            <person name="Yang T.C."/>
            <person name="Huo Q.B."/>
            <person name="Li W."/>
            <person name="Chen H.Y."/>
            <person name="Chen S.E."/>
            <person name="Zhou L.G."/>
            <person name="Ni X.B."/>
            <person name="Tian J.H."/>
            <person name="Sheng Y."/>
            <person name="Liu T."/>
            <person name="Pan Y.S."/>
            <person name="Xia L.Y."/>
            <person name="Li J."/>
            <person name="Zhao F."/>
            <person name="Cao W.C."/>
        </authorList>
    </citation>
    <scope>NUCLEOTIDE SEQUENCE [LARGE SCALE GENOMIC DNA]</scope>
    <source>
        <strain evidence="1">Iper-2018</strain>
    </source>
</reference>
<evidence type="ECO:0000313" key="1">
    <source>
        <dbReference type="EMBL" id="KAG0445341.1"/>
    </source>
</evidence>
<proteinExistence type="predicted"/>